<keyword evidence="4" id="KW-1185">Reference proteome</keyword>
<dbReference type="Proteomes" id="UP000266841">
    <property type="component" value="Unassembled WGS sequence"/>
</dbReference>
<gene>
    <name evidence="3" type="ORF">THAOC_12776</name>
</gene>
<sequence>MRAKSLTEHLESPSSKTAAAAAALSRGVPIIRRASSCSSDDSLTLENKGSESKPCAGDVAFNRALAALASQRRQSERQGHRRTRIDNRSDAVGASLSGERKSDPIAEDEDSHSAIHLISIVHSVDSGESSLHRLENESIKFECGETPGKKAADGNFCGECTSTFAADIEGTNRVVEEFDPQGNNASLSVNDLGISIVDVVLKKSHENASAISEDLLEEDYSEHSSSPEYSSDDESAVEDIRDEGRDVVGSTVALSTFECDAQSNPSRSSKVCMTSSQFFNMRLRRKLPNRSFSLLLISIVLVMACSIAVLVVVIVSGPHNDHQSTLRGSAVNQPQSTSTLTDKKHQPTQQPVGVQINSKSPTTRPSDFGPIPPASLQNMFDSIKSTSAAPTPSPVLDEVTPNFYLSSNMATPDPDTLYPMVEETNGELAQFEQVANVLTRVPNPIESITGCADTGTERYLFDNIITEFMCPPPRRQEA</sequence>
<feature type="region of interest" description="Disordered" evidence="1">
    <location>
        <begin position="214"/>
        <end position="239"/>
    </location>
</feature>
<reference evidence="3 4" key="1">
    <citation type="journal article" date="2012" name="Genome Biol.">
        <title>Genome and low-iron response of an oceanic diatom adapted to chronic iron limitation.</title>
        <authorList>
            <person name="Lommer M."/>
            <person name="Specht M."/>
            <person name="Roy A.S."/>
            <person name="Kraemer L."/>
            <person name="Andreson R."/>
            <person name="Gutowska M.A."/>
            <person name="Wolf J."/>
            <person name="Bergner S.V."/>
            <person name="Schilhabel M.B."/>
            <person name="Klostermeier U.C."/>
            <person name="Beiko R.G."/>
            <person name="Rosenstiel P."/>
            <person name="Hippler M."/>
            <person name="Laroche J."/>
        </authorList>
    </citation>
    <scope>NUCLEOTIDE SEQUENCE [LARGE SCALE GENOMIC DNA]</scope>
    <source>
        <strain evidence="3 4">CCMP1005</strain>
    </source>
</reference>
<feature type="region of interest" description="Disordered" evidence="1">
    <location>
        <begin position="322"/>
        <end position="374"/>
    </location>
</feature>
<feature type="compositionally biased region" description="Polar residues" evidence="1">
    <location>
        <begin position="37"/>
        <end position="47"/>
    </location>
</feature>
<protein>
    <recommendedName>
        <fullName evidence="5">Transmembrane protein</fullName>
    </recommendedName>
</protein>
<keyword evidence="2" id="KW-0472">Membrane</keyword>
<keyword evidence="2" id="KW-0812">Transmembrane</keyword>
<evidence type="ECO:0000256" key="2">
    <source>
        <dbReference type="SAM" id="Phobius"/>
    </source>
</evidence>
<dbReference type="AlphaFoldDB" id="K0SZ58"/>
<evidence type="ECO:0000256" key="1">
    <source>
        <dbReference type="SAM" id="MobiDB-lite"/>
    </source>
</evidence>
<feature type="compositionally biased region" description="Polar residues" evidence="1">
    <location>
        <begin position="325"/>
        <end position="340"/>
    </location>
</feature>
<organism evidence="3 4">
    <name type="scientific">Thalassiosira oceanica</name>
    <name type="common">Marine diatom</name>
    <dbReference type="NCBI Taxonomy" id="159749"/>
    <lineage>
        <taxon>Eukaryota</taxon>
        <taxon>Sar</taxon>
        <taxon>Stramenopiles</taxon>
        <taxon>Ochrophyta</taxon>
        <taxon>Bacillariophyta</taxon>
        <taxon>Coscinodiscophyceae</taxon>
        <taxon>Thalassiosirophycidae</taxon>
        <taxon>Thalassiosirales</taxon>
        <taxon>Thalassiosiraceae</taxon>
        <taxon>Thalassiosira</taxon>
    </lineage>
</organism>
<feature type="transmembrane region" description="Helical" evidence="2">
    <location>
        <begin position="292"/>
        <end position="315"/>
    </location>
</feature>
<comment type="caution">
    <text evidence="3">The sequence shown here is derived from an EMBL/GenBank/DDBJ whole genome shotgun (WGS) entry which is preliminary data.</text>
</comment>
<evidence type="ECO:0000313" key="4">
    <source>
        <dbReference type="Proteomes" id="UP000266841"/>
    </source>
</evidence>
<keyword evidence="2" id="KW-1133">Transmembrane helix</keyword>
<name>K0SZ58_THAOC</name>
<evidence type="ECO:0000313" key="3">
    <source>
        <dbReference type="EMBL" id="EJK66311.1"/>
    </source>
</evidence>
<feature type="compositionally biased region" description="Basic and acidic residues" evidence="1">
    <location>
        <begin position="73"/>
        <end position="89"/>
    </location>
</feature>
<proteinExistence type="predicted"/>
<feature type="region of interest" description="Disordered" evidence="1">
    <location>
        <begin position="69"/>
        <end position="110"/>
    </location>
</feature>
<feature type="compositionally biased region" description="Polar residues" evidence="1">
    <location>
        <begin position="347"/>
        <end position="365"/>
    </location>
</feature>
<dbReference type="EMBL" id="AGNL01015084">
    <property type="protein sequence ID" value="EJK66311.1"/>
    <property type="molecule type" value="Genomic_DNA"/>
</dbReference>
<evidence type="ECO:0008006" key="5">
    <source>
        <dbReference type="Google" id="ProtNLM"/>
    </source>
</evidence>
<accession>K0SZ58</accession>
<feature type="region of interest" description="Disordered" evidence="1">
    <location>
        <begin position="37"/>
        <end position="56"/>
    </location>
</feature>